<feature type="binding site" evidence="11">
    <location>
        <position position="126"/>
    </location>
    <ligand>
        <name>ATP</name>
        <dbReference type="ChEBI" id="CHEBI:30616"/>
    </ligand>
</feature>
<proteinExistence type="inferred from homology"/>
<feature type="compositionally biased region" description="Low complexity" evidence="13">
    <location>
        <begin position="16"/>
        <end position="35"/>
    </location>
</feature>
<protein>
    <recommendedName>
        <fullName evidence="2">non-specific serine/threonine protein kinase</fullName>
        <ecNumber evidence="2">2.7.11.1</ecNumber>
    </recommendedName>
</protein>
<dbReference type="InterPro" id="IPR000961">
    <property type="entry name" value="AGC-kinase_C"/>
</dbReference>
<evidence type="ECO:0000256" key="13">
    <source>
        <dbReference type="SAM" id="MobiDB-lite"/>
    </source>
</evidence>
<dbReference type="FunFam" id="1.10.510.10:FF:000297">
    <property type="entry name" value="Non-specific serine/threonine protein kinase"/>
    <property type="match status" value="1"/>
</dbReference>
<dbReference type="InterPro" id="IPR011009">
    <property type="entry name" value="Kinase-like_dom_sf"/>
</dbReference>
<sequence>MVSTSEKKKKSLSNLIIPASSSSPYPSPSPSITSPHVIHSRTHSFVGPSPRCNPSSTPLFSLDEYDDDDDEDEEEEKEPQPLGPKIGPSDFDILRVVGQGSFGKVFLVRKKGGSDSSNGDGVFAMKVMRKDTIIKKNHVDYMRAERDILTKVLHPFIVQLRYSFQTKSKLYLVLDFINGGHLFFHLYRHGIFGEDQARLYTAEIVCAVSHLHSKGIVHRDLKPENILMDADGHVMLTDFGMSKEIDELGRSNSMCGTVEYMAPEILLGKGHNKDADWWSVGILLYEMLTGKAPFTHTNRKKLQEKIIKEKVKLPPFLTSEAHSLLKGLLQKDPSTRLGNGPNGDNQIKSHKWFRPINWKKLEARELEPKFKPDVSGKDCTANFDNCWTAMPADDSPAPTPTAGDHFQGYTYVAPNPWLSSGTLD</sequence>
<evidence type="ECO:0000256" key="10">
    <source>
        <dbReference type="ARBA" id="ARBA00048679"/>
    </source>
</evidence>
<dbReference type="SMART" id="SM00133">
    <property type="entry name" value="S_TK_X"/>
    <property type="match status" value="1"/>
</dbReference>
<dbReference type="Gene3D" id="3.30.200.20">
    <property type="entry name" value="Phosphorylase Kinase, domain 1"/>
    <property type="match status" value="1"/>
</dbReference>
<evidence type="ECO:0000256" key="6">
    <source>
        <dbReference type="ARBA" id="ARBA00022741"/>
    </source>
</evidence>
<accession>A0ABD1LEG1</accession>
<comment type="similarity">
    <text evidence="1">Belongs to the protein kinase superfamily. AGC Ser/Thr protein kinase family. S6 kinase subfamily.</text>
</comment>
<evidence type="ECO:0000256" key="9">
    <source>
        <dbReference type="ARBA" id="ARBA00047899"/>
    </source>
</evidence>
<evidence type="ECO:0000256" key="8">
    <source>
        <dbReference type="ARBA" id="ARBA00022840"/>
    </source>
</evidence>
<dbReference type="GO" id="GO:0009409">
    <property type="term" value="P:response to cold"/>
    <property type="evidence" value="ECO:0007669"/>
    <property type="project" value="UniProtKB-ARBA"/>
</dbReference>
<evidence type="ECO:0000256" key="12">
    <source>
        <dbReference type="RuleBase" id="RU000304"/>
    </source>
</evidence>
<evidence type="ECO:0000259" key="14">
    <source>
        <dbReference type="PROSITE" id="PS50011"/>
    </source>
</evidence>
<dbReference type="AlphaFoldDB" id="A0ABD1LEG1"/>
<evidence type="ECO:0000256" key="7">
    <source>
        <dbReference type="ARBA" id="ARBA00022777"/>
    </source>
</evidence>
<dbReference type="Gene3D" id="1.10.510.10">
    <property type="entry name" value="Transferase(Phosphotransferase) domain 1"/>
    <property type="match status" value="1"/>
</dbReference>
<dbReference type="PANTHER" id="PTHR24351">
    <property type="entry name" value="RIBOSOMAL PROTEIN S6 KINASE"/>
    <property type="match status" value="1"/>
</dbReference>
<keyword evidence="6 11" id="KW-0547">Nucleotide-binding</keyword>
<evidence type="ECO:0000259" key="15">
    <source>
        <dbReference type="PROSITE" id="PS51285"/>
    </source>
</evidence>
<keyword evidence="8 11" id="KW-0067">ATP-binding</keyword>
<dbReference type="InterPro" id="IPR017892">
    <property type="entry name" value="Pkinase_C"/>
</dbReference>
<dbReference type="GO" id="GO:0045727">
    <property type="term" value="P:positive regulation of translation"/>
    <property type="evidence" value="ECO:0007669"/>
    <property type="project" value="UniProtKB-ARBA"/>
</dbReference>
<reference evidence="16 17" key="1">
    <citation type="submission" date="2024-08" db="EMBL/GenBank/DDBJ databases">
        <title>Insights into the chromosomal genome structure of Flemingia macrophylla.</title>
        <authorList>
            <person name="Ding Y."/>
            <person name="Zhao Y."/>
            <person name="Bi W."/>
            <person name="Wu M."/>
            <person name="Zhao G."/>
            <person name="Gong Y."/>
            <person name="Li W."/>
            <person name="Zhang P."/>
        </authorList>
    </citation>
    <scope>NUCLEOTIDE SEQUENCE [LARGE SCALE GENOMIC DNA]</scope>
    <source>
        <strain evidence="16">DYQJB</strain>
        <tissue evidence="16">Leaf</tissue>
    </source>
</reference>
<dbReference type="FunFam" id="3.30.200.20:FF:000048">
    <property type="entry name" value="Non-specific serine/threonine protein kinase"/>
    <property type="match status" value="1"/>
</dbReference>
<dbReference type="GO" id="GO:0004674">
    <property type="term" value="F:protein serine/threonine kinase activity"/>
    <property type="evidence" value="ECO:0007669"/>
    <property type="project" value="UniProtKB-KW"/>
</dbReference>
<feature type="region of interest" description="Disordered" evidence="13">
    <location>
        <begin position="1"/>
        <end position="89"/>
    </location>
</feature>
<evidence type="ECO:0000256" key="11">
    <source>
        <dbReference type="PROSITE-ProRule" id="PRU10141"/>
    </source>
</evidence>
<name>A0ABD1LEG1_9FABA</name>
<dbReference type="EC" id="2.7.11.1" evidence="2"/>
<evidence type="ECO:0000256" key="3">
    <source>
        <dbReference type="ARBA" id="ARBA00022527"/>
    </source>
</evidence>
<keyword evidence="17" id="KW-1185">Reference proteome</keyword>
<keyword evidence="7" id="KW-0418">Kinase</keyword>
<evidence type="ECO:0000256" key="4">
    <source>
        <dbReference type="ARBA" id="ARBA00022553"/>
    </source>
</evidence>
<keyword evidence="3 12" id="KW-0723">Serine/threonine-protein kinase</keyword>
<feature type="domain" description="AGC-kinase C-terminal" evidence="15">
    <location>
        <begin position="354"/>
        <end position="421"/>
    </location>
</feature>
<comment type="caution">
    <text evidence="16">The sequence shown here is derived from an EMBL/GenBank/DDBJ whole genome shotgun (WGS) entry which is preliminary data.</text>
</comment>
<keyword evidence="4" id="KW-0597">Phosphoprotein</keyword>
<gene>
    <name evidence="16" type="ORF">Fmac_026286</name>
</gene>
<dbReference type="InterPro" id="IPR008271">
    <property type="entry name" value="Ser/Thr_kinase_AS"/>
</dbReference>
<dbReference type="PROSITE" id="PS50011">
    <property type="entry name" value="PROTEIN_KINASE_DOM"/>
    <property type="match status" value="1"/>
</dbReference>
<feature type="compositionally biased region" description="Acidic residues" evidence="13">
    <location>
        <begin position="63"/>
        <end position="77"/>
    </location>
</feature>
<dbReference type="SMART" id="SM00220">
    <property type="entry name" value="S_TKc"/>
    <property type="match status" value="1"/>
</dbReference>
<dbReference type="GO" id="GO:0005634">
    <property type="term" value="C:nucleus"/>
    <property type="evidence" value="ECO:0007669"/>
    <property type="project" value="UniProtKB-ARBA"/>
</dbReference>
<dbReference type="EMBL" id="JBGMDY010000009">
    <property type="protein sequence ID" value="KAL2321907.1"/>
    <property type="molecule type" value="Genomic_DNA"/>
</dbReference>
<evidence type="ECO:0000256" key="1">
    <source>
        <dbReference type="ARBA" id="ARBA00009804"/>
    </source>
</evidence>
<evidence type="ECO:0000256" key="5">
    <source>
        <dbReference type="ARBA" id="ARBA00022679"/>
    </source>
</evidence>
<feature type="domain" description="Protein kinase" evidence="14">
    <location>
        <begin position="91"/>
        <end position="353"/>
    </location>
</feature>
<evidence type="ECO:0000256" key="2">
    <source>
        <dbReference type="ARBA" id="ARBA00012513"/>
    </source>
</evidence>
<dbReference type="Pfam" id="PF00433">
    <property type="entry name" value="Pkinase_C"/>
    <property type="match status" value="1"/>
</dbReference>
<comment type="catalytic activity">
    <reaction evidence="10">
        <text>L-seryl-[protein] + ATP = O-phospho-L-seryl-[protein] + ADP + H(+)</text>
        <dbReference type="Rhea" id="RHEA:17989"/>
        <dbReference type="Rhea" id="RHEA-COMP:9863"/>
        <dbReference type="Rhea" id="RHEA-COMP:11604"/>
        <dbReference type="ChEBI" id="CHEBI:15378"/>
        <dbReference type="ChEBI" id="CHEBI:29999"/>
        <dbReference type="ChEBI" id="CHEBI:30616"/>
        <dbReference type="ChEBI" id="CHEBI:83421"/>
        <dbReference type="ChEBI" id="CHEBI:456216"/>
        <dbReference type="EC" id="2.7.11.1"/>
    </reaction>
</comment>
<dbReference type="InterPro" id="IPR017441">
    <property type="entry name" value="Protein_kinase_ATP_BS"/>
</dbReference>
<dbReference type="PROSITE" id="PS00107">
    <property type="entry name" value="PROTEIN_KINASE_ATP"/>
    <property type="match status" value="1"/>
</dbReference>
<dbReference type="GO" id="GO:0005524">
    <property type="term" value="F:ATP binding"/>
    <property type="evidence" value="ECO:0007669"/>
    <property type="project" value="UniProtKB-UniRule"/>
</dbReference>
<comment type="catalytic activity">
    <reaction evidence="9">
        <text>L-threonyl-[protein] + ATP = O-phospho-L-threonyl-[protein] + ADP + H(+)</text>
        <dbReference type="Rhea" id="RHEA:46608"/>
        <dbReference type="Rhea" id="RHEA-COMP:11060"/>
        <dbReference type="Rhea" id="RHEA-COMP:11605"/>
        <dbReference type="ChEBI" id="CHEBI:15378"/>
        <dbReference type="ChEBI" id="CHEBI:30013"/>
        <dbReference type="ChEBI" id="CHEBI:30616"/>
        <dbReference type="ChEBI" id="CHEBI:61977"/>
        <dbReference type="ChEBI" id="CHEBI:456216"/>
        <dbReference type="EC" id="2.7.11.1"/>
    </reaction>
</comment>
<dbReference type="PROSITE" id="PS00108">
    <property type="entry name" value="PROTEIN_KINASE_ST"/>
    <property type="match status" value="1"/>
</dbReference>
<keyword evidence="5" id="KW-0808">Transferase</keyword>
<organism evidence="16 17">
    <name type="scientific">Flemingia macrophylla</name>
    <dbReference type="NCBI Taxonomy" id="520843"/>
    <lineage>
        <taxon>Eukaryota</taxon>
        <taxon>Viridiplantae</taxon>
        <taxon>Streptophyta</taxon>
        <taxon>Embryophyta</taxon>
        <taxon>Tracheophyta</taxon>
        <taxon>Spermatophyta</taxon>
        <taxon>Magnoliopsida</taxon>
        <taxon>eudicotyledons</taxon>
        <taxon>Gunneridae</taxon>
        <taxon>Pentapetalae</taxon>
        <taxon>rosids</taxon>
        <taxon>fabids</taxon>
        <taxon>Fabales</taxon>
        <taxon>Fabaceae</taxon>
        <taxon>Papilionoideae</taxon>
        <taxon>50 kb inversion clade</taxon>
        <taxon>NPAAA clade</taxon>
        <taxon>indigoferoid/millettioid clade</taxon>
        <taxon>Phaseoleae</taxon>
        <taxon>Flemingia</taxon>
    </lineage>
</organism>
<dbReference type="PROSITE" id="PS51285">
    <property type="entry name" value="AGC_KINASE_CTER"/>
    <property type="match status" value="1"/>
</dbReference>
<dbReference type="InterPro" id="IPR000719">
    <property type="entry name" value="Prot_kinase_dom"/>
</dbReference>
<dbReference type="Proteomes" id="UP001603857">
    <property type="component" value="Unassembled WGS sequence"/>
</dbReference>
<dbReference type="GO" id="GO:0009651">
    <property type="term" value="P:response to salt stress"/>
    <property type="evidence" value="ECO:0007669"/>
    <property type="project" value="UniProtKB-ARBA"/>
</dbReference>
<evidence type="ECO:0000313" key="17">
    <source>
        <dbReference type="Proteomes" id="UP001603857"/>
    </source>
</evidence>
<dbReference type="SUPFAM" id="SSF56112">
    <property type="entry name" value="Protein kinase-like (PK-like)"/>
    <property type="match status" value="1"/>
</dbReference>
<evidence type="ECO:0000313" key="16">
    <source>
        <dbReference type="EMBL" id="KAL2321907.1"/>
    </source>
</evidence>
<dbReference type="Pfam" id="PF00069">
    <property type="entry name" value="Pkinase"/>
    <property type="match status" value="1"/>
</dbReference>